<feature type="modified residue" description="4-aspartylphosphate" evidence="6">
    <location>
        <position position="57"/>
    </location>
</feature>
<keyword evidence="3" id="KW-0805">Transcription regulation</keyword>
<dbReference type="EMBL" id="FMXP01000011">
    <property type="protein sequence ID" value="SDB19264.1"/>
    <property type="molecule type" value="Genomic_DNA"/>
</dbReference>
<keyword evidence="1 6" id="KW-0597">Phosphoprotein</keyword>
<dbReference type="SMART" id="SM00862">
    <property type="entry name" value="Trans_reg_C"/>
    <property type="match status" value="1"/>
</dbReference>
<evidence type="ECO:0000259" key="8">
    <source>
        <dbReference type="PROSITE" id="PS50110"/>
    </source>
</evidence>
<keyword evidence="2" id="KW-0902">Two-component regulatory system</keyword>
<evidence type="ECO:0000256" key="6">
    <source>
        <dbReference type="PROSITE-ProRule" id="PRU00169"/>
    </source>
</evidence>
<name>A0A1G6BF84_9STRE</name>
<protein>
    <submittedName>
        <fullName evidence="10">DNA-binding response regulator, OmpR family, contains REC and winged-helix (WHTH) domain</fullName>
    </submittedName>
</protein>
<evidence type="ECO:0000259" key="9">
    <source>
        <dbReference type="PROSITE" id="PS51755"/>
    </source>
</evidence>
<dbReference type="CDD" id="cd00383">
    <property type="entry name" value="trans_reg_C"/>
    <property type="match status" value="1"/>
</dbReference>
<dbReference type="SMART" id="SM00448">
    <property type="entry name" value="REC"/>
    <property type="match status" value="1"/>
</dbReference>
<feature type="domain" description="OmpR/PhoB-type" evidence="9">
    <location>
        <begin position="129"/>
        <end position="228"/>
    </location>
</feature>
<dbReference type="GO" id="GO:0005829">
    <property type="term" value="C:cytosol"/>
    <property type="evidence" value="ECO:0007669"/>
    <property type="project" value="TreeGrafter"/>
</dbReference>
<dbReference type="GO" id="GO:0006355">
    <property type="term" value="P:regulation of DNA-templated transcription"/>
    <property type="evidence" value="ECO:0007669"/>
    <property type="project" value="InterPro"/>
</dbReference>
<dbReference type="InterPro" id="IPR001867">
    <property type="entry name" value="OmpR/PhoB-type_DNA-bd"/>
</dbReference>
<evidence type="ECO:0000313" key="10">
    <source>
        <dbReference type="EMBL" id="SDB19264.1"/>
    </source>
</evidence>
<sequence length="229" mass="26291">MKIKNRKLFILDDNPDILQVITESLAIAGFTNLTTANCQTQALDLLNRESFDLAILDIMLPDGSGFEVLRHIRKKSTMPVLFLSAVSDIEKQYQGFELGADDYIVKPFRPKELELRLLSILKRSYPQQDELVQLTGCQINFERAAIIKENQEIPLTAKEFSLLRVLYDHKNKIVTFDNLLASVWGEQYQGYENTLMAHIRKIRQKIEVNPSKPVHLTTIKGLGYQLRVD</sequence>
<dbReference type="InterPro" id="IPR039420">
    <property type="entry name" value="WalR-like"/>
</dbReference>
<evidence type="ECO:0000256" key="4">
    <source>
        <dbReference type="ARBA" id="ARBA00023125"/>
    </source>
</evidence>
<evidence type="ECO:0000256" key="3">
    <source>
        <dbReference type="ARBA" id="ARBA00023015"/>
    </source>
</evidence>
<dbReference type="GO" id="GO:0000976">
    <property type="term" value="F:transcription cis-regulatory region binding"/>
    <property type="evidence" value="ECO:0007669"/>
    <property type="project" value="TreeGrafter"/>
</dbReference>
<dbReference type="Pfam" id="PF00486">
    <property type="entry name" value="Trans_reg_C"/>
    <property type="match status" value="1"/>
</dbReference>
<evidence type="ECO:0000256" key="7">
    <source>
        <dbReference type="PROSITE-ProRule" id="PRU01091"/>
    </source>
</evidence>
<feature type="DNA-binding region" description="OmpR/PhoB-type" evidence="7">
    <location>
        <begin position="129"/>
        <end position="228"/>
    </location>
</feature>
<feature type="domain" description="Response regulatory" evidence="8">
    <location>
        <begin position="7"/>
        <end position="121"/>
    </location>
</feature>
<evidence type="ECO:0000313" key="11">
    <source>
        <dbReference type="Proteomes" id="UP000182508"/>
    </source>
</evidence>
<keyword evidence="4 7" id="KW-0238">DNA-binding</keyword>
<dbReference type="GO" id="GO:0032993">
    <property type="term" value="C:protein-DNA complex"/>
    <property type="evidence" value="ECO:0007669"/>
    <property type="project" value="TreeGrafter"/>
</dbReference>
<evidence type="ECO:0000256" key="5">
    <source>
        <dbReference type="ARBA" id="ARBA00023163"/>
    </source>
</evidence>
<dbReference type="RefSeq" id="WP_074485891.1">
    <property type="nucleotide sequence ID" value="NZ_FMXP01000011.1"/>
</dbReference>
<dbReference type="PROSITE" id="PS50110">
    <property type="entry name" value="RESPONSE_REGULATORY"/>
    <property type="match status" value="1"/>
</dbReference>
<dbReference type="GO" id="GO:0000156">
    <property type="term" value="F:phosphorelay response regulator activity"/>
    <property type="evidence" value="ECO:0007669"/>
    <property type="project" value="TreeGrafter"/>
</dbReference>
<dbReference type="InterPro" id="IPR036388">
    <property type="entry name" value="WH-like_DNA-bd_sf"/>
</dbReference>
<dbReference type="PANTHER" id="PTHR48111">
    <property type="entry name" value="REGULATOR OF RPOS"/>
    <property type="match status" value="1"/>
</dbReference>
<dbReference type="PANTHER" id="PTHR48111:SF1">
    <property type="entry name" value="TWO-COMPONENT RESPONSE REGULATOR ORR33"/>
    <property type="match status" value="1"/>
</dbReference>
<dbReference type="Gene3D" id="1.10.10.10">
    <property type="entry name" value="Winged helix-like DNA-binding domain superfamily/Winged helix DNA-binding domain"/>
    <property type="match status" value="1"/>
</dbReference>
<reference evidence="10 11" key="1">
    <citation type="submission" date="2016-10" db="EMBL/GenBank/DDBJ databases">
        <authorList>
            <person name="de Groot N.N."/>
        </authorList>
    </citation>
    <scope>NUCLEOTIDE SEQUENCE [LARGE SCALE GENOMIC DNA]</scope>
    <source>
        <strain evidence="10 11">A-4</strain>
    </source>
</reference>
<keyword evidence="11" id="KW-1185">Reference proteome</keyword>
<dbReference type="CDD" id="cd17574">
    <property type="entry name" value="REC_OmpR"/>
    <property type="match status" value="1"/>
</dbReference>
<dbReference type="InterPro" id="IPR011006">
    <property type="entry name" value="CheY-like_superfamily"/>
</dbReference>
<dbReference type="InterPro" id="IPR001789">
    <property type="entry name" value="Sig_transdc_resp-reg_receiver"/>
</dbReference>
<evidence type="ECO:0000256" key="1">
    <source>
        <dbReference type="ARBA" id="ARBA00022553"/>
    </source>
</evidence>
<dbReference type="SUPFAM" id="SSF52172">
    <property type="entry name" value="CheY-like"/>
    <property type="match status" value="1"/>
</dbReference>
<evidence type="ECO:0000256" key="2">
    <source>
        <dbReference type="ARBA" id="ARBA00023012"/>
    </source>
</evidence>
<dbReference type="Pfam" id="PF00072">
    <property type="entry name" value="Response_reg"/>
    <property type="match status" value="1"/>
</dbReference>
<dbReference type="Proteomes" id="UP000182508">
    <property type="component" value="Unassembled WGS sequence"/>
</dbReference>
<dbReference type="PROSITE" id="PS51755">
    <property type="entry name" value="OMPR_PHOB"/>
    <property type="match status" value="1"/>
</dbReference>
<accession>A0A1G6BF84</accession>
<proteinExistence type="predicted"/>
<dbReference type="AlphaFoldDB" id="A0A1G6BF84"/>
<dbReference type="Gene3D" id="3.40.50.2300">
    <property type="match status" value="1"/>
</dbReference>
<gene>
    <name evidence="10" type="ORF">SAMN02910293_00992</name>
</gene>
<organism evidence="10 11">
    <name type="scientific">Streptococcus henryi</name>
    <dbReference type="NCBI Taxonomy" id="439219"/>
    <lineage>
        <taxon>Bacteria</taxon>
        <taxon>Bacillati</taxon>
        <taxon>Bacillota</taxon>
        <taxon>Bacilli</taxon>
        <taxon>Lactobacillales</taxon>
        <taxon>Streptococcaceae</taxon>
        <taxon>Streptococcus</taxon>
    </lineage>
</organism>
<keyword evidence="5" id="KW-0804">Transcription</keyword>
<dbReference type="STRING" id="439219.SAMN02910293_00992"/>
<dbReference type="eggNOG" id="COG0745">
    <property type="taxonomic scope" value="Bacteria"/>
</dbReference>